<keyword evidence="3" id="KW-1185">Reference proteome</keyword>
<dbReference type="InterPro" id="IPR034660">
    <property type="entry name" value="DinB/YfiT-like"/>
</dbReference>
<dbReference type="Pfam" id="PF12867">
    <property type="entry name" value="DinB_2"/>
    <property type="match status" value="1"/>
</dbReference>
<name>A0ABU5CPD5_9BACI</name>
<organism evidence="2 3">
    <name type="scientific">Paracerasibacillus soli</name>
    <dbReference type="NCBI Taxonomy" id="480284"/>
    <lineage>
        <taxon>Bacteria</taxon>
        <taxon>Bacillati</taxon>
        <taxon>Bacillota</taxon>
        <taxon>Bacilli</taxon>
        <taxon>Bacillales</taxon>
        <taxon>Bacillaceae</taxon>
        <taxon>Paracerasibacillus</taxon>
    </lineage>
</organism>
<feature type="domain" description="DinB-like" evidence="1">
    <location>
        <begin position="14"/>
        <end position="156"/>
    </location>
</feature>
<dbReference type="Gene3D" id="1.20.120.450">
    <property type="entry name" value="dinb family like domain"/>
    <property type="match status" value="1"/>
</dbReference>
<evidence type="ECO:0000313" key="3">
    <source>
        <dbReference type="Proteomes" id="UP001275315"/>
    </source>
</evidence>
<comment type="caution">
    <text evidence="2">The sequence shown here is derived from an EMBL/GenBank/DDBJ whole genome shotgun (WGS) entry which is preliminary data.</text>
</comment>
<dbReference type="EMBL" id="JAWDIQ010000001">
    <property type="protein sequence ID" value="MDY0407756.1"/>
    <property type="molecule type" value="Genomic_DNA"/>
</dbReference>
<dbReference type="InterPro" id="IPR024775">
    <property type="entry name" value="DinB-like"/>
</dbReference>
<gene>
    <name evidence="2" type="ORF">RWD45_02935</name>
</gene>
<dbReference type="RefSeq" id="WP_320378541.1">
    <property type="nucleotide sequence ID" value="NZ_JAWDIQ010000001.1"/>
</dbReference>
<dbReference type="SUPFAM" id="SSF109854">
    <property type="entry name" value="DinB/YfiT-like putative metalloenzymes"/>
    <property type="match status" value="1"/>
</dbReference>
<proteinExistence type="predicted"/>
<evidence type="ECO:0000259" key="1">
    <source>
        <dbReference type="Pfam" id="PF12867"/>
    </source>
</evidence>
<sequence>MKAEIAHLIQEFEQFNRFVQSLEKTEDDYFFKSIKKGKWSPAEIISHITYWNRYILDDLLPKMKQGANVTSVAFDEINIPAAKYALSGVTKMQLIHEQIESRNNLIQVLKEKSDEVFFAEFKLNGEAMDQYSGYPHTMFHYIRVFVWHDNHHRAQIEQFFHSHLTLHHDRKELAWIKE</sequence>
<evidence type="ECO:0000313" key="2">
    <source>
        <dbReference type="EMBL" id="MDY0407756.1"/>
    </source>
</evidence>
<dbReference type="Proteomes" id="UP001275315">
    <property type="component" value="Unassembled WGS sequence"/>
</dbReference>
<protein>
    <submittedName>
        <fullName evidence="2">DinB family protein</fullName>
    </submittedName>
</protein>
<reference evidence="2 3" key="1">
    <citation type="submission" date="2023-10" db="EMBL/GenBank/DDBJ databases">
        <title>Virgibacillus soli CC-YMP-6 genome.</title>
        <authorList>
            <person name="Miliotis G."/>
            <person name="Sengupta P."/>
            <person name="Hameed A."/>
            <person name="Chuvochina M."/>
            <person name="Mcdonagh F."/>
            <person name="Simpson A.C."/>
            <person name="Singh N.K."/>
            <person name="Rekha P.D."/>
            <person name="Raman K."/>
            <person name="Hugenholtz P."/>
            <person name="Venkateswaran K."/>
        </authorList>
    </citation>
    <scope>NUCLEOTIDE SEQUENCE [LARGE SCALE GENOMIC DNA]</scope>
    <source>
        <strain evidence="2 3">CC-YMP-6</strain>
    </source>
</reference>
<accession>A0ABU5CPD5</accession>